<accession>A0A517T539</accession>
<dbReference type="KEGG" id="chya:V22_07180"/>
<dbReference type="Pfam" id="PF13517">
    <property type="entry name" value="FG-GAP_3"/>
    <property type="match status" value="3"/>
</dbReference>
<proteinExistence type="predicted"/>
<dbReference type="InterPro" id="IPR013517">
    <property type="entry name" value="FG-GAP"/>
</dbReference>
<evidence type="ECO:0000256" key="2">
    <source>
        <dbReference type="SAM" id="SignalP"/>
    </source>
</evidence>
<feature type="chain" id="PRO_5021719592" evidence="2">
    <location>
        <begin position="28"/>
        <end position="790"/>
    </location>
</feature>
<dbReference type="InterPro" id="IPR028994">
    <property type="entry name" value="Integrin_alpha_N"/>
</dbReference>
<dbReference type="EMBL" id="CP036316">
    <property type="protein sequence ID" value="QDT63496.1"/>
    <property type="molecule type" value="Genomic_DNA"/>
</dbReference>
<evidence type="ECO:0000256" key="1">
    <source>
        <dbReference type="ARBA" id="ARBA00022729"/>
    </source>
</evidence>
<dbReference type="PANTHER" id="PTHR46580">
    <property type="entry name" value="SENSOR KINASE-RELATED"/>
    <property type="match status" value="1"/>
</dbReference>
<name>A0A517T539_9PLAN</name>
<organism evidence="3 4">
    <name type="scientific">Calycomorphotria hydatis</name>
    <dbReference type="NCBI Taxonomy" id="2528027"/>
    <lineage>
        <taxon>Bacteria</taxon>
        <taxon>Pseudomonadati</taxon>
        <taxon>Planctomycetota</taxon>
        <taxon>Planctomycetia</taxon>
        <taxon>Planctomycetales</taxon>
        <taxon>Planctomycetaceae</taxon>
        <taxon>Calycomorphotria</taxon>
    </lineage>
</organism>
<dbReference type="AlphaFoldDB" id="A0A517T539"/>
<dbReference type="OrthoDB" id="221146at2"/>
<keyword evidence="1 2" id="KW-0732">Signal</keyword>
<feature type="signal peptide" evidence="2">
    <location>
        <begin position="1"/>
        <end position="27"/>
    </location>
</feature>
<dbReference type="SUPFAM" id="SSF69318">
    <property type="entry name" value="Integrin alpha N-terminal domain"/>
    <property type="match status" value="2"/>
</dbReference>
<dbReference type="RefSeq" id="WP_145259863.1">
    <property type="nucleotide sequence ID" value="NZ_CP036316.1"/>
</dbReference>
<reference evidence="3 4" key="1">
    <citation type="submission" date="2019-02" db="EMBL/GenBank/DDBJ databases">
        <title>Deep-cultivation of Planctomycetes and their phenomic and genomic characterization uncovers novel biology.</title>
        <authorList>
            <person name="Wiegand S."/>
            <person name="Jogler M."/>
            <person name="Boedeker C."/>
            <person name="Pinto D."/>
            <person name="Vollmers J."/>
            <person name="Rivas-Marin E."/>
            <person name="Kohn T."/>
            <person name="Peeters S.H."/>
            <person name="Heuer A."/>
            <person name="Rast P."/>
            <person name="Oberbeckmann S."/>
            <person name="Bunk B."/>
            <person name="Jeske O."/>
            <person name="Meyerdierks A."/>
            <person name="Storesund J.E."/>
            <person name="Kallscheuer N."/>
            <person name="Luecker S."/>
            <person name="Lage O.M."/>
            <person name="Pohl T."/>
            <person name="Merkel B.J."/>
            <person name="Hornburger P."/>
            <person name="Mueller R.-W."/>
            <person name="Bruemmer F."/>
            <person name="Labrenz M."/>
            <person name="Spormann A.M."/>
            <person name="Op den Camp H."/>
            <person name="Overmann J."/>
            <person name="Amann R."/>
            <person name="Jetten M.S.M."/>
            <person name="Mascher T."/>
            <person name="Medema M.H."/>
            <person name="Devos D.P."/>
            <person name="Kaster A.-K."/>
            <person name="Ovreas L."/>
            <person name="Rohde M."/>
            <person name="Galperin M.Y."/>
            <person name="Jogler C."/>
        </authorList>
    </citation>
    <scope>NUCLEOTIDE SEQUENCE [LARGE SCALE GENOMIC DNA]</scope>
    <source>
        <strain evidence="3 4">V22</strain>
    </source>
</reference>
<dbReference type="PANTHER" id="PTHR46580:SF4">
    <property type="entry name" value="ATP_GTP-BINDING PROTEIN"/>
    <property type="match status" value="1"/>
</dbReference>
<keyword evidence="4" id="KW-1185">Reference proteome</keyword>
<evidence type="ECO:0000313" key="4">
    <source>
        <dbReference type="Proteomes" id="UP000319976"/>
    </source>
</evidence>
<dbReference type="Proteomes" id="UP000319976">
    <property type="component" value="Chromosome"/>
</dbReference>
<protein>
    <submittedName>
        <fullName evidence="3">FG-GAP repeat protein</fullName>
    </submittedName>
</protein>
<evidence type="ECO:0000313" key="3">
    <source>
        <dbReference type="EMBL" id="QDT63496.1"/>
    </source>
</evidence>
<gene>
    <name evidence="3" type="ORF">V22_07180</name>
</gene>
<sequence length="790" mass="86513" precursor="true">MIQSLKLVLGTAVCVIAVVLLAIPASADDDLANYYGFDPIEVIKLDHRSANLKPADVDNDGLTDLVLIDNGHSRIDILRQRPEPEKSEPVRKRLVNAIPATEKYEHVKVPVDREIIGLTTGDFDNDGLTDLAYVAVPDRLTIRYVSDAKTSQLADRWSKTQSLRLPDIPDAGLILATGDFNSDKLSDLAVVGKEHTYLVLQGPDGKMLPPQSILNTSENLSLFQAGDFNGDGRDDFCYTNSGGGERSLALRLQTSDNKIGPEYRFNLKEPRSVTVANIDGKPGDEILTIDSATGRWSAWQVDTAHEGEKSLTAERTELIRYGFGNQSARVDRDIAFGDVDGDGRTDVIIADPADARMIVFRQQPTGGLDLGTSFPGLLGVEQVRAGDLDGDGQVEIIVFSEKEHVVALSRYEDGRLTFPKPISLSSEGSDGEPEPLAIDLCDMTGDGHLELVVNVVRKEGRKSKYQIQWLSLLPDGWHPLTDAPITLDLSGEPERMMVRDLNGDDIGDFLFFPGRGRPAQVFLRKSDGTGLNEVSMEGGLGLGATDPGAVTFGISRGLPFLLAAQGKFARSLTLSDDAQWQVIDQYNAGESAANIAAAIALNLDADDDPEIALIDTGVQKIRFLKKEGSLYRKFREIETGPIAFISAHIEDLNSDGRDDLVLFNRGRLAVRYSGNSQPILKQLANYETQLERTFFLDSVAGDLNNDGFTDVVLLDGRSHLVEILDYDPNLGARSAIHWQLFEEKSFRNEEGFDVEPRESAIADVTGDGRNDLILLAHDRVLIYPQDVADQ</sequence>
<dbReference type="Gene3D" id="2.130.10.130">
    <property type="entry name" value="Integrin alpha, N-terminal"/>
    <property type="match status" value="3"/>
</dbReference>